<comment type="caution">
    <text evidence="2">The sequence shown here is derived from an EMBL/GenBank/DDBJ whole genome shotgun (WGS) entry which is preliminary data.</text>
</comment>
<keyword evidence="3" id="KW-1185">Reference proteome</keyword>
<dbReference type="PANTHER" id="PTHR33116:SF78">
    <property type="entry name" value="OS12G0587133 PROTEIN"/>
    <property type="match status" value="1"/>
</dbReference>
<dbReference type="GO" id="GO:0003824">
    <property type="term" value="F:catalytic activity"/>
    <property type="evidence" value="ECO:0007669"/>
    <property type="project" value="InterPro"/>
</dbReference>
<dbReference type="Gene3D" id="3.60.10.10">
    <property type="entry name" value="Endonuclease/exonuclease/phosphatase"/>
    <property type="match status" value="1"/>
</dbReference>
<dbReference type="Pfam" id="PF03372">
    <property type="entry name" value="Exo_endo_phos"/>
    <property type="match status" value="1"/>
</dbReference>
<dbReference type="OrthoDB" id="1748430at2759"/>
<name>A0A834XKQ5_9FABA</name>
<evidence type="ECO:0000313" key="2">
    <source>
        <dbReference type="EMBL" id="KAF7844993.1"/>
    </source>
</evidence>
<proteinExistence type="predicted"/>
<dbReference type="PROSITE" id="PS50878">
    <property type="entry name" value="RT_POL"/>
    <property type="match status" value="1"/>
</dbReference>
<gene>
    <name evidence="2" type="ORF">G2W53_001898</name>
</gene>
<dbReference type="InterPro" id="IPR005135">
    <property type="entry name" value="Endo/exonuclease/phosphatase"/>
</dbReference>
<feature type="domain" description="Reverse transcriptase" evidence="1">
    <location>
        <begin position="285"/>
        <end position="532"/>
    </location>
</feature>
<dbReference type="AlphaFoldDB" id="A0A834XKQ5"/>
<accession>A0A834XKQ5</accession>
<evidence type="ECO:0000313" key="3">
    <source>
        <dbReference type="Proteomes" id="UP000634136"/>
    </source>
</evidence>
<protein>
    <submittedName>
        <fullName evidence="2">Ribonuclease H</fullName>
    </submittedName>
</protein>
<dbReference type="EMBL" id="JAAIUW010000001">
    <property type="protein sequence ID" value="KAF7844993.1"/>
    <property type="molecule type" value="Genomic_DNA"/>
</dbReference>
<dbReference type="Pfam" id="PF00078">
    <property type="entry name" value="RVT_1"/>
    <property type="match status" value="1"/>
</dbReference>
<dbReference type="SUPFAM" id="SSF56219">
    <property type="entry name" value="DNase I-like"/>
    <property type="match status" value="1"/>
</dbReference>
<evidence type="ECO:0000259" key="1">
    <source>
        <dbReference type="PROSITE" id="PS50878"/>
    </source>
</evidence>
<reference evidence="2" key="1">
    <citation type="submission" date="2020-09" db="EMBL/GenBank/DDBJ databases">
        <title>Genome-Enabled Discovery of Anthraquinone Biosynthesis in Senna tora.</title>
        <authorList>
            <person name="Kang S.-H."/>
            <person name="Pandey R.P."/>
            <person name="Lee C.-M."/>
            <person name="Sim J.-S."/>
            <person name="Jeong J.-T."/>
            <person name="Choi B.-S."/>
            <person name="Jung M."/>
            <person name="Ginzburg D."/>
            <person name="Zhao K."/>
            <person name="Won S.Y."/>
            <person name="Oh T.-J."/>
            <person name="Yu Y."/>
            <person name="Kim N.-H."/>
            <person name="Lee O.R."/>
            <person name="Lee T.-H."/>
            <person name="Bashyal P."/>
            <person name="Kim T.-S."/>
            <person name="Lee W.-H."/>
            <person name="Kawkins C."/>
            <person name="Kim C.-K."/>
            <person name="Kim J.S."/>
            <person name="Ahn B.O."/>
            <person name="Rhee S.Y."/>
            <person name="Sohng J.K."/>
        </authorList>
    </citation>
    <scope>NUCLEOTIDE SEQUENCE</scope>
    <source>
        <tissue evidence="2">Leaf</tissue>
    </source>
</reference>
<dbReference type="PANTHER" id="PTHR33116">
    <property type="entry name" value="REVERSE TRANSCRIPTASE ZINC-BINDING DOMAIN-CONTAINING PROTEIN-RELATED-RELATED"/>
    <property type="match status" value="1"/>
</dbReference>
<dbReference type="InterPro" id="IPR000477">
    <property type="entry name" value="RT_dom"/>
</dbReference>
<organism evidence="2 3">
    <name type="scientific">Senna tora</name>
    <dbReference type="NCBI Taxonomy" id="362788"/>
    <lineage>
        <taxon>Eukaryota</taxon>
        <taxon>Viridiplantae</taxon>
        <taxon>Streptophyta</taxon>
        <taxon>Embryophyta</taxon>
        <taxon>Tracheophyta</taxon>
        <taxon>Spermatophyta</taxon>
        <taxon>Magnoliopsida</taxon>
        <taxon>eudicotyledons</taxon>
        <taxon>Gunneridae</taxon>
        <taxon>Pentapetalae</taxon>
        <taxon>rosids</taxon>
        <taxon>fabids</taxon>
        <taxon>Fabales</taxon>
        <taxon>Fabaceae</taxon>
        <taxon>Caesalpinioideae</taxon>
        <taxon>Cassia clade</taxon>
        <taxon>Senna</taxon>
    </lineage>
</organism>
<dbReference type="InterPro" id="IPR036691">
    <property type="entry name" value="Endo/exonu/phosph_ase_sf"/>
</dbReference>
<sequence length="838" mass="97714">MKAENTIRNLGYDNKEVAEARGYSGGIWALWKKEIKATSLYNHEQFIQIEIEDQQEVIGVYASPQAQIRDGIRPIIENICLNYNHLLIIAGDFNEIAAREEQRGGSLPCTDRCIKFQNWINDCNLIDMVPGGLFFTWEGPKRDGQEKLYKRLDRVLCSPDWRTRFVDASTKSLIRLSSDHHPILLITEEQENNPQNRPFRFEACWLQYKDFNKFIKKQWNKDSEHNSMLHGLALKLKDWNRNVFGNIRVRKNNLKRRIKGIQAALDKKFNPYLEELGRSLEKELEEVLNQEEAHWFQKARCKWIREGDRNTKYYHTKAIARRRRNKILMLKDENDEWTEDLMEIKNIITTFYKALFRKEEETNNLDIPTFKWPAIENKLRNIIMTCITTTSLNVLWNGEETEDFKPTRGLRQGDPLSPYIFVICMDLLSHIINNSASNNKWKGIKMGKNNITITHLMFADDLLLFGEATSEQATYIKDCLDRFCLITGQRINASKSSIYFSKNTKDEVANDILTLKGFKRSQEIGRYLGANITSGRQRKSNFKHIIEGVQKKLAGWKASCLSLAGRATLVQSVVATMPLYHMQHNKIPKGVINQIEKMERNFLWGSTPEKRSIHQVSWDQVCIPKTLGGLGINSLNHMNKAFIYKLAWNLLNNKKELWVEIIKNKYNFDSQSRNNLTCKMTDSRLWKEIVKLWPEFYKMVSWNIGNGSNINFWEDKWIVNCQSLKSQLGDNNGSNNGREMLNNYVDEIGQWKLQELEEKVPVEIIRKIVSIKPPDQLMGRDIPSWDPGKNGAFTIRSAYLAIKELKKETRPIWDSIWKASTTQRNKLLLWRLGTISSQ</sequence>
<dbReference type="Proteomes" id="UP000634136">
    <property type="component" value="Unassembled WGS sequence"/>
</dbReference>